<protein>
    <recommendedName>
        <fullName evidence="1">Probable queuosine precursor transporter</fullName>
        <shortName evidence="1">Q precursor transporter</shortName>
    </recommendedName>
</protein>
<evidence type="ECO:0000256" key="1">
    <source>
        <dbReference type="HAMAP-Rule" id="MF_02088"/>
    </source>
</evidence>
<dbReference type="RefSeq" id="WP_044224890.1">
    <property type="nucleotide sequence ID" value="NZ_JRYR02000001.1"/>
</dbReference>
<evidence type="ECO:0000313" key="3">
    <source>
        <dbReference type="Proteomes" id="UP000179797"/>
    </source>
</evidence>
<name>A0A1S1YZB1_FLAPC</name>
<dbReference type="InterPro" id="IPR003744">
    <property type="entry name" value="YhhQ"/>
</dbReference>
<keyword evidence="1" id="KW-1133">Transmembrane helix</keyword>
<dbReference type="EMBL" id="JRYR02000001">
    <property type="protein sequence ID" value="OHX66338.1"/>
    <property type="molecule type" value="Genomic_DNA"/>
</dbReference>
<feature type="transmembrane region" description="Helical" evidence="1">
    <location>
        <begin position="63"/>
        <end position="82"/>
    </location>
</feature>
<feature type="transmembrane region" description="Helical" evidence="1">
    <location>
        <begin position="185"/>
        <end position="209"/>
    </location>
</feature>
<reference evidence="2 3" key="1">
    <citation type="journal article" date="2012" name="Int. J. Syst. Evol. Microbiol.">
        <title>Flammeovirga pacifica sp. nov., isolated from deep-sea sediment.</title>
        <authorList>
            <person name="Xu H."/>
            <person name="Fu Y."/>
            <person name="Yang N."/>
            <person name="Ding Z."/>
            <person name="Lai Q."/>
            <person name="Zeng R."/>
        </authorList>
    </citation>
    <scope>NUCLEOTIDE SEQUENCE [LARGE SCALE GENOMIC DNA]</scope>
    <source>
        <strain evidence="3">DSM 24597 / LMG 26175 / WPAGA1</strain>
    </source>
</reference>
<dbReference type="Proteomes" id="UP000179797">
    <property type="component" value="Unassembled WGS sequence"/>
</dbReference>
<feature type="transmembrane region" description="Helical" evidence="1">
    <location>
        <begin position="143"/>
        <end position="164"/>
    </location>
</feature>
<sequence length="271" mass="30275">MNKKQNFVQSESKKQLLFVFLCGIFLTNAIIAEVIGSKIFSLESFLGVQPAQISLFDTLTLDFNLSAGVVLWPVVFITTDIINEYFGKKGVKVASFLTAALIGYAFFAIFFVTELPPAQFWLDYNNVDSLGNPMNIDESFNTIFIQGLGIIIGSLVAFLVGQFIDAHTFQVIRKMTGSKRIWLRATGSTLISQLIDSFVVLFIAFYVFGNWPMEQVIAIGIINYIYKFGIAVFLTPLLYVAHYIIDSFLGKEFARGIAENAAKTNLFVDDQ</sequence>
<feature type="transmembrane region" description="Helical" evidence="1">
    <location>
        <begin position="221"/>
        <end position="245"/>
    </location>
</feature>
<dbReference type="OrthoDB" id="9805479at2"/>
<keyword evidence="3" id="KW-1185">Reference proteome</keyword>
<feature type="transmembrane region" description="Helical" evidence="1">
    <location>
        <begin position="94"/>
        <end position="113"/>
    </location>
</feature>
<comment type="subcellular location">
    <subcellularLocation>
        <location evidence="1">Cell membrane</location>
        <topology evidence="1">Multi-pass membrane protein</topology>
    </subcellularLocation>
</comment>
<gene>
    <name evidence="2" type="ORF">NH26_08225</name>
</gene>
<organism evidence="2 3">
    <name type="scientific">Flammeovirga pacifica</name>
    <dbReference type="NCBI Taxonomy" id="915059"/>
    <lineage>
        <taxon>Bacteria</taxon>
        <taxon>Pseudomonadati</taxon>
        <taxon>Bacteroidota</taxon>
        <taxon>Cytophagia</taxon>
        <taxon>Cytophagales</taxon>
        <taxon>Flammeovirgaceae</taxon>
        <taxon>Flammeovirga</taxon>
    </lineage>
</organism>
<dbReference type="GO" id="GO:0005886">
    <property type="term" value="C:plasma membrane"/>
    <property type="evidence" value="ECO:0007669"/>
    <property type="project" value="UniProtKB-SubCell"/>
</dbReference>
<dbReference type="PANTHER" id="PTHR34300">
    <property type="entry name" value="QUEUOSINE PRECURSOR TRANSPORTER-RELATED"/>
    <property type="match status" value="1"/>
</dbReference>
<dbReference type="HAMAP" id="MF_02088">
    <property type="entry name" value="Q_prec_transport"/>
    <property type="match status" value="1"/>
</dbReference>
<dbReference type="PANTHER" id="PTHR34300:SF2">
    <property type="entry name" value="QUEUOSINE PRECURSOR TRANSPORTER-RELATED"/>
    <property type="match status" value="1"/>
</dbReference>
<keyword evidence="1" id="KW-0812">Transmembrane</keyword>
<keyword evidence="1" id="KW-1003">Cell membrane</keyword>
<proteinExistence type="inferred from homology"/>
<evidence type="ECO:0000313" key="2">
    <source>
        <dbReference type="EMBL" id="OHX66338.1"/>
    </source>
</evidence>
<dbReference type="GO" id="GO:0022857">
    <property type="term" value="F:transmembrane transporter activity"/>
    <property type="evidence" value="ECO:0007669"/>
    <property type="project" value="UniProtKB-UniRule"/>
</dbReference>
<comment type="similarity">
    <text evidence="1">Belongs to the vitamin uptake transporter (VUT/ECF) (TC 2.A.88) family. Q precursor transporter subfamily.</text>
</comment>
<comment type="function">
    <text evidence="1">Involved in the import of queuosine (Q) precursors, required for Q precursor salvage.</text>
</comment>
<keyword evidence="1" id="KW-0472">Membrane</keyword>
<comment type="caution">
    <text evidence="2">The sequence shown here is derived from an EMBL/GenBank/DDBJ whole genome shotgun (WGS) entry which is preliminary data.</text>
</comment>
<dbReference type="AlphaFoldDB" id="A0A1S1YZB1"/>
<dbReference type="STRING" id="915059.NH26_08225"/>
<dbReference type="Pfam" id="PF02592">
    <property type="entry name" value="Vut_1"/>
    <property type="match status" value="1"/>
</dbReference>
<keyword evidence="1" id="KW-0813">Transport</keyword>
<dbReference type="NCBIfam" id="TIGR00697">
    <property type="entry name" value="queuosine precursor transporter"/>
    <property type="match status" value="1"/>
</dbReference>
<accession>A0A1S1YZB1</accession>